<evidence type="ECO:0000256" key="1">
    <source>
        <dbReference type="ARBA" id="ARBA00006347"/>
    </source>
</evidence>
<dbReference type="PANTHER" id="PTHR18929:SF246">
    <property type="entry name" value="PROTEIN DISULFIDE ISOMERASE-LIKE 1-4"/>
    <property type="match status" value="1"/>
</dbReference>
<dbReference type="PANTHER" id="PTHR18929">
    <property type="entry name" value="PROTEIN DISULFIDE ISOMERASE"/>
    <property type="match status" value="1"/>
</dbReference>
<dbReference type="EMBL" id="AC149489">
    <property type="protein sequence ID" value="ABD32290.2"/>
    <property type="molecule type" value="Genomic_DNA"/>
</dbReference>
<evidence type="ECO:0000313" key="3">
    <source>
        <dbReference type="EMBL" id="ABD32290.2"/>
    </source>
</evidence>
<comment type="similarity">
    <text evidence="1">Belongs to the protein disulfide isomerase family.</text>
</comment>
<reference evidence="3" key="1">
    <citation type="submission" date="2004-08" db="EMBL/GenBank/DDBJ databases">
        <authorList>
            <person name="Town C.D."/>
        </authorList>
    </citation>
    <scope>NUCLEOTIDE SEQUENCE</scope>
</reference>
<dbReference type="InterPro" id="IPR013766">
    <property type="entry name" value="Thioredoxin_domain"/>
</dbReference>
<name>Q2HU51_MEDTR</name>
<dbReference type="Pfam" id="PF00085">
    <property type="entry name" value="Thioredoxin"/>
    <property type="match status" value="1"/>
</dbReference>
<gene>
    <name evidence="3" type="ORF">MtrDRAFT_AC149489g25v2</name>
</gene>
<organism evidence="3">
    <name type="scientific">Medicago truncatula</name>
    <name type="common">Barrel medic</name>
    <name type="synonym">Medicago tribuloides</name>
    <dbReference type="NCBI Taxonomy" id="3880"/>
    <lineage>
        <taxon>Eukaryota</taxon>
        <taxon>Viridiplantae</taxon>
        <taxon>Streptophyta</taxon>
        <taxon>Embryophyta</taxon>
        <taxon>Tracheophyta</taxon>
        <taxon>Spermatophyta</taxon>
        <taxon>Magnoliopsida</taxon>
        <taxon>eudicotyledons</taxon>
        <taxon>Gunneridae</taxon>
        <taxon>Pentapetalae</taxon>
        <taxon>rosids</taxon>
        <taxon>fabids</taxon>
        <taxon>Fabales</taxon>
        <taxon>Fabaceae</taxon>
        <taxon>Papilionoideae</taxon>
        <taxon>50 kb inversion clade</taxon>
        <taxon>NPAAA clade</taxon>
        <taxon>Hologalegina</taxon>
        <taxon>IRL clade</taxon>
        <taxon>Trifolieae</taxon>
        <taxon>Medicago</taxon>
    </lineage>
</organism>
<proteinExistence type="inferred from homology"/>
<dbReference type="InterPro" id="IPR036249">
    <property type="entry name" value="Thioredoxin-like_sf"/>
</dbReference>
<evidence type="ECO:0000259" key="2">
    <source>
        <dbReference type="Pfam" id="PF00085"/>
    </source>
</evidence>
<dbReference type="SUPFAM" id="SSF52833">
    <property type="entry name" value="Thioredoxin-like"/>
    <property type="match status" value="1"/>
</dbReference>
<dbReference type="Gene3D" id="3.40.30.10">
    <property type="entry name" value="Glutaredoxin"/>
    <property type="match status" value="1"/>
</dbReference>
<reference evidence="3" key="2">
    <citation type="submission" date="2007-03" db="EMBL/GenBank/DDBJ databases">
        <authorList>
            <consortium name="The International Medicago Genome Annotation Group"/>
        </authorList>
    </citation>
    <scope>NUCLEOTIDE SEQUENCE</scope>
</reference>
<feature type="domain" description="Thioredoxin" evidence="2">
    <location>
        <begin position="6"/>
        <end position="48"/>
    </location>
</feature>
<dbReference type="AlphaFoldDB" id="Q2HU51"/>
<sequence length="51" mass="5859">MKEKDVVVLKEQNFTSVIEKNQFLMVEFYAPWCGHSQALVLEYAAAATNEH</sequence>
<protein>
    <submittedName>
        <fullName evidence="3">Thioredoxin domain 2; Thioredoxin fold</fullName>
    </submittedName>
</protein>
<accession>Q2HU51</accession>